<accession>A0A0F9A5K6</accession>
<organism evidence="1">
    <name type="scientific">marine sediment metagenome</name>
    <dbReference type="NCBI Taxonomy" id="412755"/>
    <lineage>
        <taxon>unclassified sequences</taxon>
        <taxon>metagenomes</taxon>
        <taxon>ecological metagenomes</taxon>
    </lineage>
</organism>
<dbReference type="AlphaFoldDB" id="A0A0F9A5K6"/>
<comment type="caution">
    <text evidence="1">The sequence shown here is derived from an EMBL/GenBank/DDBJ whole genome shotgun (WGS) entry which is preliminary data.</text>
</comment>
<protein>
    <submittedName>
        <fullName evidence="1">Uncharacterized protein</fullName>
    </submittedName>
</protein>
<proteinExistence type="predicted"/>
<gene>
    <name evidence="1" type="ORF">LCGC14_2953990</name>
</gene>
<sequence length="87" mass="10148">MGLEKDCPLGVEWANVMWYDTRTREWGHCQCMDCDVELTPSNYANYVTEKGEDPEPWEDKDSFAVIARTADVTELVCFNCWMKRMGE</sequence>
<evidence type="ECO:0000313" key="1">
    <source>
        <dbReference type="EMBL" id="KKK67446.1"/>
    </source>
</evidence>
<dbReference type="EMBL" id="LAZR01059609">
    <property type="protein sequence ID" value="KKK67446.1"/>
    <property type="molecule type" value="Genomic_DNA"/>
</dbReference>
<name>A0A0F9A5K6_9ZZZZ</name>
<reference evidence="1" key="1">
    <citation type="journal article" date="2015" name="Nature">
        <title>Complex archaea that bridge the gap between prokaryotes and eukaryotes.</title>
        <authorList>
            <person name="Spang A."/>
            <person name="Saw J.H."/>
            <person name="Jorgensen S.L."/>
            <person name="Zaremba-Niedzwiedzka K."/>
            <person name="Martijn J."/>
            <person name="Lind A.E."/>
            <person name="van Eijk R."/>
            <person name="Schleper C."/>
            <person name="Guy L."/>
            <person name="Ettema T.J."/>
        </authorList>
    </citation>
    <scope>NUCLEOTIDE SEQUENCE</scope>
</reference>